<keyword evidence="2" id="KW-1185">Reference proteome</keyword>
<proteinExistence type="predicted"/>
<organism evidence="1 2">
    <name type="scientific">Sphaerodactylus townsendi</name>
    <dbReference type="NCBI Taxonomy" id="933632"/>
    <lineage>
        <taxon>Eukaryota</taxon>
        <taxon>Metazoa</taxon>
        <taxon>Chordata</taxon>
        <taxon>Craniata</taxon>
        <taxon>Vertebrata</taxon>
        <taxon>Euteleostomi</taxon>
        <taxon>Lepidosauria</taxon>
        <taxon>Squamata</taxon>
        <taxon>Bifurcata</taxon>
        <taxon>Gekkota</taxon>
        <taxon>Sphaerodactylidae</taxon>
        <taxon>Sphaerodactylus</taxon>
    </lineage>
</organism>
<protein>
    <submittedName>
        <fullName evidence="1">Uncharacterized protein</fullName>
    </submittedName>
</protein>
<accession>A0ACB8EQI4</accession>
<reference evidence="1" key="1">
    <citation type="submission" date="2021-08" db="EMBL/GenBank/DDBJ databases">
        <title>The first chromosome-level gecko genome reveals the dynamic sex chromosomes of Neotropical dwarf geckos (Sphaerodactylidae: Sphaerodactylus).</title>
        <authorList>
            <person name="Pinto B.J."/>
            <person name="Keating S.E."/>
            <person name="Gamble T."/>
        </authorList>
    </citation>
    <scope>NUCLEOTIDE SEQUENCE</scope>
    <source>
        <strain evidence="1">TG3544</strain>
    </source>
</reference>
<evidence type="ECO:0000313" key="1">
    <source>
        <dbReference type="EMBL" id="KAH7994840.1"/>
    </source>
</evidence>
<evidence type="ECO:0000313" key="2">
    <source>
        <dbReference type="Proteomes" id="UP000827872"/>
    </source>
</evidence>
<dbReference type="EMBL" id="CM037620">
    <property type="protein sequence ID" value="KAH7994840.1"/>
    <property type="molecule type" value="Genomic_DNA"/>
</dbReference>
<sequence>MFLSAQVHCLLCDILAQKIIGLSSGMSKPAMPELGGHIPDFDRGKHTIPRQRDRNFLVVKHMLSLEDSLAEGTAQQLGDCIYLQLVSFLQEASNMAGVLPVLQEDLEWAKVHAQNILPLEENTSATVIVTDLLAMVNAQTAAAETAVQNSFRMYSSQLALCSFMDKMILAGQKHSSLLLETQAQAGGPLMMTAQVK</sequence>
<comment type="caution">
    <text evidence="1">The sequence shown here is derived from an EMBL/GenBank/DDBJ whole genome shotgun (WGS) entry which is preliminary data.</text>
</comment>
<dbReference type="Proteomes" id="UP000827872">
    <property type="component" value="Linkage Group LG07"/>
</dbReference>
<gene>
    <name evidence="1" type="ORF">K3G42_016973</name>
</gene>
<name>A0ACB8EQI4_9SAUR</name>